<dbReference type="Gene3D" id="3.40.50.2000">
    <property type="entry name" value="Glycogen Phosphorylase B"/>
    <property type="match status" value="2"/>
</dbReference>
<dbReference type="Pfam" id="PF13439">
    <property type="entry name" value="Glyco_transf_4"/>
    <property type="match status" value="1"/>
</dbReference>
<dbReference type="PANTHER" id="PTHR12526">
    <property type="entry name" value="GLYCOSYLTRANSFERASE"/>
    <property type="match status" value="1"/>
</dbReference>
<evidence type="ECO:0000259" key="1">
    <source>
        <dbReference type="Pfam" id="PF00534"/>
    </source>
</evidence>
<dbReference type="GO" id="GO:0016757">
    <property type="term" value="F:glycosyltransferase activity"/>
    <property type="evidence" value="ECO:0007669"/>
    <property type="project" value="InterPro"/>
</dbReference>
<dbReference type="Proteomes" id="UP000265882">
    <property type="component" value="Unassembled WGS sequence"/>
</dbReference>
<gene>
    <name evidence="3" type="ORF">C4520_20060</name>
</gene>
<evidence type="ECO:0000259" key="2">
    <source>
        <dbReference type="Pfam" id="PF13439"/>
    </source>
</evidence>
<dbReference type="InterPro" id="IPR028098">
    <property type="entry name" value="Glyco_trans_4-like_N"/>
</dbReference>
<dbReference type="InterPro" id="IPR001296">
    <property type="entry name" value="Glyco_trans_1"/>
</dbReference>
<protein>
    <submittedName>
        <fullName evidence="3">Glycosyltransferase family 1 protein</fullName>
    </submittedName>
</protein>
<evidence type="ECO:0000313" key="3">
    <source>
        <dbReference type="EMBL" id="RJP15557.1"/>
    </source>
</evidence>
<dbReference type="EMBL" id="QZKU01000134">
    <property type="protein sequence ID" value="RJP15557.1"/>
    <property type="molecule type" value="Genomic_DNA"/>
</dbReference>
<proteinExistence type="predicted"/>
<sequence length="427" mass="48449">MEFERRQAAESVRENFGSAMSAVQGERLNVLFLALTVDMGVYQGDSTHVGELTANLRRMGYRVRLVARRSGNHKGWKDPLFHCVSRSPKPPGDFMRLLQLLLSMMRGAYFILRYLGKSDLLYTRDRFSMLLAFLPSRFLRKPIVYEVNGLTSEQRKMHGDYFLNWMYVKLLETLDKLAFINAHSVICVTDSIRNFYCKRYPQLADKFITVNNGVNRKLFHPFLDYKEVFDLRARLGFDESDDIIAYVGNLSLWQGVEYLVRCAPAVVEKNPAVRFMIIGRGPTYDTCLKLAEELKVADKFKFVGQVPYPSLAHYINVADVCVAPYTRDIPNCPIKIYEYLACGKPVVCSDIPGIDNLRKDGLLTLVEPSNPQALASALLSVLADMDGRLAQRENAPAKVADYTWENSAKRVAEICDQTTGVNKPHAD</sequence>
<comment type="caution">
    <text evidence="3">The sequence shown here is derived from an EMBL/GenBank/DDBJ whole genome shotgun (WGS) entry which is preliminary data.</text>
</comment>
<keyword evidence="3" id="KW-0808">Transferase</keyword>
<dbReference type="CDD" id="cd03801">
    <property type="entry name" value="GT4_PimA-like"/>
    <property type="match status" value="1"/>
</dbReference>
<reference evidence="3 4" key="1">
    <citation type="journal article" date="2017" name="ISME J.">
        <title>Energy and carbon metabolisms in a deep terrestrial subsurface fluid microbial community.</title>
        <authorList>
            <person name="Momper L."/>
            <person name="Jungbluth S.P."/>
            <person name="Lee M.D."/>
            <person name="Amend J.P."/>
        </authorList>
    </citation>
    <scope>NUCLEOTIDE SEQUENCE [LARGE SCALE GENOMIC DNA]</scope>
    <source>
        <strain evidence="3">SURF_5</strain>
    </source>
</reference>
<dbReference type="AlphaFoldDB" id="A0A3A4N056"/>
<name>A0A3A4N056_ABYX5</name>
<feature type="domain" description="Glycosyltransferase subfamily 4-like N-terminal" evidence="2">
    <location>
        <begin position="45"/>
        <end position="216"/>
    </location>
</feature>
<dbReference type="PANTHER" id="PTHR12526:SF622">
    <property type="entry name" value="GLYCOSYLTRANSFERASE (GROUP I)"/>
    <property type="match status" value="1"/>
</dbReference>
<dbReference type="Pfam" id="PF00534">
    <property type="entry name" value="Glycos_transf_1"/>
    <property type="match status" value="1"/>
</dbReference>
<dbReference type="SUPFAM" id="SSF53756">
    <property type="entry name" value="UDP-Glycosyltransferase/glycogen phosphorylase"/>
    <property type="match status" value="1"/>
</dbReference>
<accession>A0A3A4N056</accession>
<evidence type="ECO:0000313" key="4">
    <source>
        <dbReference type="Proteomes" id="UP000265882"/>
    </source>
</evidence>
<organism evidence="3 4">
    <name type="scientific">Abyssobacteria bacterium (strain SURF_5)</name>
    <dbReference type="NCBI Taxonomy" id="2093360"/>
    <lineage>
        <taxon>Bacteria</taxon>
        <taxon>Pseudomonadati</taxon>
        <taxon>Candidatus Hydrogenedentota</taxon>
        <taxon>Candidatus Abyssobacteria</taxon>
    </lineage>
</organism>
<feature type="domain" description="Glycosyl transferase family 1" evidence="1">
    <location>
        <begin position="231"/>
        <end position="396"/>
    </location>
</feature>